<evidence type="ECO:0000313" key="3">
    <source>
        <dbReference type="Proteomes" id="UP000186817"/>
    </source>
</evidence>
<dbReference type="Proteomes" id="UP000186817">
    <property type="component" value="Unassembled WGS sequence"/>
</dbReference>
<dbReference type="InterPro" id="IPR036249">
    <property type="entry name" value="Thioredoxin-like_sf"/>
</dbReference>
<organism evidence="2 3">
    <name type="scientific">Symbiodinium microadriaticum</name>
    <name type="common">Dinoflagellate</name>
    <name type="synonym">Zooxanthella microadriatica</name>
    <dbReference type="NCBI Taxonomy" id="2951"/>
    <lineage>
        <taxon>Eukaryota</taxon>
        <taxon>Sar</taxon>
        <taxon>Alveolata</taxon>
        <taxon>Dinophyceae</taxon>
        <taxon>Suessiales</taxon>
        <taxon>Symbiodiniaceae</taxon>
        <taxon>Symbiodinium</taxon>
    </lineage>
</organism>
<dbReference type="EMBL" id="LSRX01001413">
    <property type="protein sequence ID" value="OLP80132.1"/>
    <property type="molecule type" value="Genomic_DNA"/>
</dbReference>
<protein>
    <submittedName>
        <fullName evidence="2">Uncharacterized protein</fullName>
    </submittedName>
</protein>
<dbReference type="OrthoDB" id="2013972at2759"/>
<dbReference type="Gene3D" id="2.60.120.330">
    <property type="entry name" value="B-lactam Antibiotic, Isopenicillin N Synthase, Chain"/>
    <property type="match status" value="1"/>
</dbReference>
<reference evidence="2 3" key="1">
    <citation type="submission" date="2016-02" db="EMBL/GenBank/DDBJ databases">
        <title>Genome analysis of coral dinoflagellate symbionts highlights evolutionary adaptations to a symbiotic lifestyle.</title>
        <authorList>
            <person name="Aranda M."/>
            <person name="Li Y."/>
            <person name="Liew Y.J."/>
            <person name="Baumgarten S."/>
            <person name="Simakov O."/>
            <person name="Wilson M."/>
            <person name="Piel J."/>
            <person name="Ashoor H."/>
            <person name="Bougouffa S."/>
            <person name="Bajic V.B."/>
            <person name="Ryu T."/>
            <person name="Ravasi T."/>
            <person name="Bayer T."/>
            <person name="Micklem G."/>
            <person name="Kim H."/>
            <person name="Bhak J."/>
            <person name="Lajeunesse T.C."/>
            <person name="Voolstra C.R."/>
        </authorList>
    </citation>
    <scope>NUCLEOTIDE SEQUENCE [LARGE SCALE GENOMIC DNA]</scope>
    <source>
        <strain evidence="2 3">CCMP2467</strain>
    </source>
</reference>
<name>A0A1Q9CB18_SYMMI</name>
<proteinExistence type="predicted"/>
<dbReference type="AlphaFoldDB" id="A0A1Q9CB18"/>
<keyword evidence="3" id="KW-1185">Reference proteome</keyword>
<dbReference type="InterPro" id="IPR027443">
    <property type="entry name" value="IPNS-like_sf"/>
</dbReference>
<feature type="region of interest" description="Disordered" evidence="1">
    <location>
        <begin position="176"/>
        <end position="269"/>
    </location>
</feature>
<sequence>MLHDHSKHIVAGALRFFFPLQLSLLRGQTPLQCQAVRRIRILVEENGCCSPGSRLRGDSKLQNSFLFNVKEELPEGKVEPFLPDPFFGKNIFPSEEYRQTWVEFATSMYGVAVDVLRGCDKVMERDVPSWSESPRSLAKMGYDSGFTREDRLLEVAKDFADARSLFEVQERNNLATGDVPDLSEPAKMSGRSAGHAGDGLASMRTHSTPVKSAGHAGDGLASMRTHSTPVKSAGHAGDGLASMRTHSTPVKSAGHAEDGFPSMRTHSTPVKSPGNIFAFSENNSDASSNSPVLGQSRGSASLAIANSAAAAGGEQPGDYWLPWHVDSNFVTILHKEMYASEATGAFLSEPAGAGLLMMNEVGETTMFQCSDPDAMILQMGAFAQIYTGGAMSSCRHAVLNTLQPGVARFNYCNFWYVPWDTLCEPPPGTESTAVSKGWNAMMDESYLNITMRQSFSAFRQFMVSPEARIQFVNSERFKELSAILPLEKKSRARGVPDSKPDIQIDLLTDVRCPFSFISQTNLQAAVRNLEMQDHVNLRFHAIFLNPNVSKEGENLDDYLWREFGYTKEYAHSENYPLRQAGLKAGIVATGVAVIEDALNTGADVAVHFGHWTRAATHSRVVAVEVGGGDVGRGIPARAAPAQPRAAQQAVACYGPALLGVCGIRVPERLDGEVPGSSAGLEDLALPGPTA</sequence>
<dbReference type="Gene3D" id="3.40.30.10">
    <property type="entry name" value="Glutaredoxin"/>
    <property type="match status" value="1"/>
</dbReference>
<comment type="caution">
    <text evidence="2">The sequence shown here is derived from an EMBL/GenBank/DDBJ whole genome shotgun (WGS) entry which is preliminary data.</text>
</comment>
<evidence type="ECO:0000256" key="1">
    <source>
        <dbReference type="SAM" id="MobiDB-lite"/>
    </source>
</evidence>
<gene>
    <name evidence="2" type="ORF">AK812_SmicGene39495</name>
</gene>
<evidence type="ECO:0000313" key="2">
    <source>
        <dbReference type="EMBL" id="OLP80132.1"/>
    </source>
</evidence>
<dbReference type="SUPFAM" id="SSF51197">
    <property type="entry name" value="Clavaminate synthase-like"/>
    <property type="match status" value="1"/>
</dbReference>
<accession>A0A1Q9CB18</accession>
<dbReference type="SUPFAM" id="SSF52833">
    <property type="entry name" value="Thioredoxin-like"/>
    <property type="match status" value="1"/>
</dbReference>